<feature type="domain" description="UBR-type" evidence="11">
    <location>
        <begin position="96"/>
        <end position="167"/>
    </location>
</feature>
<comment type="caution">
    <text evidence="12">The sequence shown here is derived from an EMBL/GenBank/DDBJ whole genome shotgun (WGS) entry which is preliminary data.</text>
</comment>
<keyword evidence="5 10" id="KW-0863">Zinc-finger</keyword>
<feature type="zinc finger region" description="UBR-type" evidence="9">
    <location>
        <begin position="96"/>
        <end position="167"/>
    </location>
</feature>
<evidence type="ECO:0000256" key="10">
    <source>
        <dbReference type="RuleBase" id="RU366018"/>
    </source>
</evidence>
<dbReference type="GO" id="GO:0000151">
    <property type="term" value="C:ubiquitin ligase complex"/>
    <property type="evidence" value="ECO:0007669"/>
    <property type="project" value="TreeGrafter"/>
</dbReference>
<dbReference type="PROSITE" id="PS51157">
    <property type="entry name" value="ZF_UBR"/>
    <property type="match status" value="1"/>
</dbReference>
<keyword evidence="4 10" id="KW-0479">Metal-binding</keyword>
<evidence type="ECO:0000256" key="8">
    <source>
        <dbReference type="ARBA" id="ARBA00046341"/>
    </source>
</evidence>
<dbReference type="SMART" id="SM00396">
    <property type="entry name" value="ZnF_UBR1"/>
    <property type="match status" value="1"/>
</dbReference>
<reference evidence="12 13" key="1">
    <citation type="journal article" date="2014" name="Genome Biol. Evol.">
        <title>The genome of the myxosporean Thelohanellus kitauei shows adaptations to nutrient acquisition within its fish host.</title>
        <authorList>
            <person name="Yang Y."/>
            <person name="Xiong J."/>
            <person name="Zhou Z."/>
            <person name="Huo F."/>
            <person name="Miao W."/>
            <person name="Ran C."/>
            <person name="Liu Y."/>
            <person name="Zhang J."/>
            <person name="Feng J."/>
            <person name="Wang M."/>
            <person name="Wang M."/>
            <person name="Wang L."/>
            <person name="Yao B."/>
        </authorList>
    </citation>
    <scope>NUCLEOTIDE SEQUENCE [LARGE SCALE GENOMIC DNA]</scope>
    <source>
        <strain evidence="12">Wuqing</strain>
    </source>
</reference>
<comment type="catalytic activity">
    <reaction evidence="1 10">
        <text>S-ubiquitinyl-[E2 ubiquitin-conjugating enzyme]-L-cysteine + [acceptor protein]-L-lysine = [E2 ubiquitin-conjugating enzyme]-L-cysteine + N(6)-ubiquitinyl-[acceptor protein]-L-lysine.</text>
        <dbReference type="EC" id="2.3.2.27"/>
    </reaction>
</comment>
<protein>
    <recommendedName>
        <fullName evidence="10">E3 ubiquitin-protein ligase</fullName>
        <ecNumber evidence="10">2.3.2.27</ecNumber>
    </recommendedName>
</protein>
<dbReference type="Proteomes" id="UP000031668">
    <property type="component" value="Unassembled WGS sequence"/>
</dbReference>
<dbReference type="EC" id="2.3.2.27" evidence="10"/>
<proteinExistence type="inferred from homology"/>
<keyword evidence="7 10" id="KW-0862">Zinc</keyword>
<keyword evidence="13" id="KW-1185">Reference proteome</keyword>
<dbReference type="FunFam" id="2.10.110.30:FF:000002">
    <property type="entry name" value="Putative e3 ubiquitin-protein ligase ubr3"/>
    <property type="match status" value="1"/>
</dbReference>
<dbReference type="Gene3D" id="2.10.110.30">
    <property type="match status" value="1"/>
</dbReference>
<comment type="pathway">
    <text evidence="2 10">Protein modification; protein ubiquitination.</text>
</comment>
<dbReference type="EMBL" id="JWZT01002870">
    <property type="protein sequence ID" value="KII68275.1"/>
    <property type="molecule type" value="Genomic_DNA"/>
</dbReference>
<sequence>MEKMDGRINDIIINGLLKTLKKAVAGLKEARTCGVVIMKHLSDVDTDLSDTEIDLDDIYSSSSLKSLVIEPLTQYVFEGYGPELKERFNLESASLPICAESLREVNASYSCLDCQAHPLSVLCDSCFHNSEHMNHRYRVEKYAKGGSCDCGDSEAWKFHSSCTKHGTNMRSQPVLPEKFVKKLGFIIKYLCELLEKFISDDDSEFDNEIECMLDGYLETDSTGNTKHTYTPQKIKHIEERVNKSRKWCLLIVKDKFKASEHSDVDDNISIRTSKSEKPIIEDGVSSKGYSCVRHMVEWEECIEAQEHINLFRHTKKLGCPLKFRIIKVYRYYFMRLVKFLPKFIKTHSCNDSQLLDMLSDVVFQQTSLLHKYVFNEHSLWIGLRGNMLYRLFLPALSSDKWKIHVARFILENFEELCTHYLEDCNEQIYCFLNILVMFVPFPLVSYLVENGFLNKMLVVLSNMLKSLGVCRGANVTRLYARGNWISKKLLTRFLSLIDTLNVLLEVSLKGNEWSPQFRAEILRAGKSLSSVLFGHRRHTALCETPSGPLKTELKHDFVIFFFLKIQKLFRCW</sequence>
<dbReference type="GO" id="GO:0071596">
    <property type="term" value="P:ubiquitin-dependent protein catabolic process via the N-end rule pathway"/>
    <property type="evidence" value="ECO:0007669"/>
    <property type="project" value="UniProtKB-UniRule"/>
</dbReference>
<dbReference type="GO" id="GO:0061630">
    <property type="term" value="F:ubiquitin protein ligase activity"/>
    <property type="evidence" value="ECO:0007669"/>
    <property type="project" value="UniProtKB-UniRule"/>
</dbReference>
<organism evidence="12 13">
    <name type="scientific">Thelohanellus kitauei</name>
    <name type="common">Myxosporean</name>
    <dbReference type="NCBI Taxonomy" id="669202"/>
    <lineage>
        <taxon>Eukaryota</taxon>
        <taxon>Metazoa</taxon>
        <taxon>Cnidaria</taxon>
        <taxon>Myxozoa</taxon>
        <taxon>Myxosporea</taxon>
        <taxon>Bivalvulida</taxon>
        <taxon>Platysporina</taxon>
        <taxon>Myxobolidae</taxon>
        <taxon>Thelohanellus</taxon>
    </lineage>
</organism>
<comment type="function">
    <text evidence="10">Ubiquitin ligase protein which is a component of the N-end rule pathway. Recognizes and binds to proteins bearing specific N-terminal residues that are destabilizing according to the N-end rule, leading to their ubiquitination and subsequent degradation.</text>
</comment>
<evidence type="ECO:0000256" key="7">
    <source>
        <dbReference type="ARBA" id="ARBA00022833"/>
    </source>
</evidence>
<evidence type="ECO:0000256" key="4">
    <source>
        <dbReference type="ARBA" id="ARBA00022723"/>
    </source>
</evidence>
<evidence type="ECO:0000256" key="6">
    <source>
        <dbReference type="ARBA" id="ARBA00022786"/>
    </source>
</evidence>
<dbReference type="Pfam" id="PF02207">
    <property type="entry name" value="zf-UBR"/>
    <property type="match status" value="1"/>
</dbReference>
<dbReference type="AlphaFoldDB" id="A0A0C2MVT0"/>
<dbReference type="UniPathway" id="UPA00143"/>
<keyword evidence="3 10" id="KW-0808">Transferase</keyword>
<name>A0A0C2MVT0_THEKT</name>
<evidence type="ECO:0000256" key="3">
    <source>
        <dbReference type="ARBA" id="ARBA00022679"/>
    </source>
</evidence>
<evidence type="ECO:0000256" key="5">
    <source>
        <dbReference type="ARBA" id="ARBA00022771"/>
    </source>
</evidence>
<dbReference type="GO" id="GO:0016567">
    <property type="term" value="P:protein ubiquitination"/>
    <property type="evidence" value="ECO:0007669"/>
    <property type="project" value="UniProtKB-UniRule"/>
</dbReference>
<evidence type="ECO:0000256" key="2">
    <source>
        <dbReference type="ARBA" id="ARBA00004906"/>
    </source>
</evidence>
<evidence type="ECO:0000256" key="9">
    <source>
        <dbReference type="PROSITE-ProRule" id="PRU00508"/>
    </source>
</evidence>
<evidence type="ECO:0000259" key="11">
    <source>
        <dbReference type="PROSITE" id="PS51157"/>
    </source>
</evidence>
<dbReference type="InterPro" id="IPR003126">
    <property type="entry name" value="Znf_UBR"/>
</dbReference>
<evidence type="ECO:0000313" key="12">
    <source>
        <dbReference type="EMBL" id="KII68275.1"/>
    </source>
</evidence>
<dbReference type="OrthoDB" id="26387at2759"/>
<dbReference type="InterPro" id="IPR039164">
    <property type="entry name" value="UBR1-like"/>
</dbReference>
<evidence type="ECO:0000313" key="13">
    <source>
        <dbReference type="Proteomes" id="UP000031668"/>
    </source>
</evidence>
<evidence type="ECO:0000256" key="1">
    <source>
        <dbReference type="ARBA" id="ARBA00000900"/>
    </source>
</evidence>
<dbReference type="GO" id="GO:0008270">
    <property type="term" value="F:zinc ion binding"/>
    <property type="evidence" value="ECO:0007669"/>
    <property type="project" value="UniProtKB-UniRule"/>
</dbReference>
<gene>
    <name evidence="12" type="ORF">RF11_06715</name>
</gene>
<dbReference type="PANTHER" id="PTHR21497">
    <property type="entry name" value="UBIQUITIN LIGASE E3 ALPHA-RELATED"/>
    <property type="match status" value="1"/>
</dbReference>
<keyword evidence="6 10" id="KW-0833">Ubl conjugation pathway</keyword>
<dbReference type="GO" id="GO:0005737">
    <property type="term" value="C:cytoplasm"/>
    <property type="evidence" value="ECO:0007669"/>
    <property type="project" value="TreeGrafter"/>
</dbReference>
<accession>A0A0C2MVT0</accession>
<dbReference type="PANTHER" id="PTHR21497:SF24">
    <property type="entry name" value="E3 UBIQUITIN-PROTEIN LIGASE UBR1"/>
    <property type="match status" value="1"/>
</dbReference>
<dbReference type="CDD" id="cd19672">
    <property type="entry name" value="UBR-box_UBR1_like"/>
    <property type="match status" value="1"/>
</dbReference>
<comment type="similarity">
    <text evidence="8 10">Belongs to the E3 ubiquitin-protein ligase UBR1-like family.</text>
</comment>